<dbReference type="InterPro" id="IPR003356">
    <property type="entry name" value="DNA_methylase_A-5"/>
</dbReference>
<dbReference type="Proteomes" id="UP000230078">
    <property type="component" value="Unassembled WGS sequence"/>
</dbReference>
<dbReference type="Gene3D" id="3.40.50.150">
    <property type="entry name" value="Vaccinia Virus protein VP39"/>
    <property type="match status" value="1"/>
</dbReference>
<keyword evidence="2" id="KW-0489">Methyltransferase</keyword>
<dbReference type="SUPFAM" id="SSF53335">
    <property type="entry name" value="S-adenosyl-L-methionine-dependent methyltransferases"/>
    <property type="match status" value="1"/>
</dbReference>
<dbReference type="PANTHER" id="PTHR42933">
    <property type="entry name" value="SLR6095 PROTEIN"/>
    <property type="match status" value="1"/>
</dbReference>
<dbReference type="InterPro" id="IPR029063">
    <property type="entry name" value="SAM-dependent_MTases_sf"/>
</dbReference>
<dbReference type="InterPro" id="IPR002052">
    <property type="entry name" value="DNA_methylase_N6_adenine_CS"/>
</dbReference>
<comment type="catalytic activity">
    <reaction evidence="6">
        <text>a 2'-deoxyadenosine in DNA + S-adenosyl-L-methionine = an N(6)-methyl-2'-deoxyadenosine in DNA + S-adenosyl-L-homocysteine + H(+)</text>
        <dbReference type="Rhea" id="RHEA:15197"/>
        <dbReference type="Rhea" id="RHEA-COMP:12418"/>
        <dbReference type="Rhea" id="RHEA-COMP:12419"/>
        <dbReference type="ChEBI" id="CHEBI:15378"/>
        <dbReference type="ChEBI" id="CHEBI:57856"/>
        <dbReference type="ChEBI" id="CHEBI:59789"/>
        <dbReference type="ChEBI" id="CHEBI:90615"/>
        <dbReference type="ChEBI" id="CHEBI:90616"/>
        <dbReference type="EC" id="2.1.1.72"/>
    </reaction>
</comment>
<feature type="domain" description="DNA methylase adenine-specific" evidence="7">
    <location>
        <begin position="3"/>
        <end position="209"/>
    </location>
</feature>
<dbReference type="GO" id="GO:0003677">
    <property type="term" value="F:DNA binding"/>
    <property type="evidence" value="ECO:0007669"/>
    <property type="project" value="InterPro"/>
</dbReference>
<accession>A0A2M7V1V4</accession>
<evidence type="ECO:0000259" key="7">
    <source>
        <dbReference type="Pfam" id="PF02384"/>
    </source>
</evidence>
<protein>
    <recommendedName>
        <fullName evidence="1">site-specific DNA-methyltransferase (adenine-specific)</fullName>
        <ecNumber evidence="1">2.1.1.72</ecNumber>
    </recommendedName>
</protein>
<organism evidence="8 9">
    <name type="scientific">Candidatus Magasanikbacteria bacterium CG_4_10_14_0_2_um_filter_41_31</name>
    <dbReference type="NCBI Taxonomy" id="1974639"/>
    <lineage>
        <taxon>Bacteria</taxon>
        <taxon>Candidatus Magasanikiibacteriota</taxon>
    </lineage>
</organism>
<keyword evidence="3" id="KW-0808">Transferase</keyword>
<evidence type="ECO:0000256" key="5">
    <source>
        <dbReference type="ARBA" id="ARBA00022747"/>
    </source>
</evidence>
<dbReference type="GO" id="GO:0009307">
    <property type="term" value="P:DNA restriction-modification system"/>
    <property type="evidence" value="ECO:0007669"/>
    <property type="project" value="UniProtKB-KW"/>
</dbReference>
<keyword evidence="8" id="KW-0255">Endonuclease</keyword>
<keyword evidence="5" id="KW-0680">Restriction system</keyword>
<dbReference type="GO" id="GO:0004519">
    <property type="term" value="F:endonuclease activity"/>
    <property type="evidence" value="ECO:0007669"/>
    <property type="project" value="UniProtKB-KW"/>
</dbReference>
<dbReference type="EMBL" id="PFPI01000066">
    <property type="protein sequence ID" value="PIZ92203.1"/>
    <property type="molecule type" value="Genomic_DNA"/>
</dbReference>
<dbReference type="Pfam" id="PF02384">
    <property type="entry name" value="N6_Mtase"/>
    <property type="match status" value="1"/>
</dbReference>
<keyword evidence="8" id="KW-0540">Nuclease</keyword>
<dbReference type="InterPro" id="IPR051537">
    <property type="entry name" value="DNA_Adenine_Mtase"/>
</dbReference>
<feature type="non-terminal residue" evidence="8">
    <location>
        <position position="1"/>
    </location>
</feature>
<dbReference type="PANTHER" id="PTHR42933:SF4">
    <property type="entry name" value="TYPE I RESTRICTION ENZYME ECOKI METHYLASE SUBUNIT"/>
    <property type="match status" value="1"/>
</dbReference>
<dbReference type="PRINTS" id="PR00507">
    <property type="entry name" value="N12N6MTFRASE"/>
</dbReference>
<keyword evidence="8" id="KW-0378">Hydrolase</keyword>
<keyword evidence="4" id="KW-0949">S-adenosyl-L-methionine</keyword>
<sequence>KSLPYVIGTMNMILHGIEAPNIVHTNTLTENIMDVQEKDRFDIILANPPFGGNERKEVQQNFPIKTGETASLFLQHFMKRLKAGGRAGIVIKNTFLSNTDNASISLRKELLESCNLHTILDLPGGVFSGAGVKTVVLFFEKGEPTRNIWYYQLNLDRNLGKGNPLSEADLAEFATLQKEKTDSDNSWSVSMKDVDGATFDLSVKNPNRSDEVVLREPGEILEEMRGLDDDTKSIFAKIQKLV</sequence>
<dbReference type="PROSITE" id="PS00092">
    <property type="entry name" value="N6_MTASE"/>
    <property type="match status" value="1"/>
</dbReference>
<name>A0A2M7V1V4_9BACT</name>
<gene>
    <name evidence="8" type="ORF">COX83_04890</name>
</gene>
<evidence type="ECO:0000313" key="9">
    <source>
        <dbReference type="Proteomes" id="UP000230078"/>
    </source>
</evidence>
<evidence type="ECO:0000256" key="6">
    <source>
        <dbReference type="ARBA" id="ARBA00047942"/>
    </source>
</evidence>
<dbReference type="GO" id="GO:0008170">
    <property type="term" value="F:N-methyltransferase activity"/>
    <property type="evidence" value="ECO:0007669"/>
    <property type="project" value="InterPro"/>
</dbReference>
<dbReference type="AlphaFoldDB" id="A0A2M7V1V4"/>
<proteinExistence type="predicted"/>
<evidence type="ECO:0000256" key="2">
    <source>
        <dbReference type="ARBA" id="ARBA00022603"/>
    </source>
</evidence>
<evidence type="ECO:0000256" key="3">
    <source>
        <dbReference type="ARBA" id="ARBA00022679"/>
    </source>
</evidence>
<evidence type="ECO:0000313" key="8">
    <source>
        <dbReference type="EMBL" id="PIZ92203.1"/>
    </source>
</evidence>
<evidence type="ECO:0000256" key="4">
    <source>
        <dbReference type="ARBA" id="ARBA00022691"/>
    </source>
</evidence>
<comment type="caution">
    <text evidence="8">The sequence shown here is derived from an EMBL/GenBank/DDBJ whole genome shotgun (WGS) entry which is preliminary data.</text>
</comment>
<dbReference type="GO" id="GO:0032259">
    <property type="term" value="P:methylation"/>
    <property type="evidence" value="ECO:0007669"/>
    <property type="project" value="UniProtKB-KW"/>
</dbReference>
<dbReference type="EC" id="2.1.1.72" evidence="1"/>
<dbReference type="GO" id="GO:0009007">
    <property type="term" value="F:site-specific DNA-methyltransferase (adenine-specific) activity"/>
    <property type="evidence" value="ECO:0007669"/>
    <property type="project" value="UniProtKB-EC"/>
</dbReference>
<reference evidence="9" key="1">
    <citation type="submission" date="2017-09" db="EMBL/GenBank/DDBJ databases">
        <title>Depth-based differentiation of microbial function through sediment-hosted aquifers and enrichment of novel symbionts in the deep terrestrial subsurface.</title>
        <authorList>
            <person name="Probst A.J."/>
            <person name="Ladd B."/>
            <person name="Jarett J.K."/>
            <person name="Geller-Mcgrath D.E."/>
            <person name="Sieber C.M.K."/>
            <person name="Emerson J.B."/>
            <person name="Anantharaman K."/>
            <person name="Thomas B.C."/>
            <person name="Malmstrom R."/>
            <person name="Stieglmeier M."/>
            <person name="Klingl A."/>
            <person name="Woyke T."/>
            <person name="Ryan C.M."/>
            <person name="Banfield J.F."/>
        </authorList>
    </citation>
    <scope>NUCLEOTIDE SEQUENCE [LARGE SCALE GENOMIC DNA]</scope>
</reference>
<evidence type="ECO:0000256" key="1">
    <source>
        <dbReference type="ARBA" id="ARBA00011900"/>
    </source>
</evidence>